<dbReference type="OrthoDB" id="3365698at2759"/>
<dbReference type="SUPFAM" id="SSF52047">
    <property type="entry name" value="RNI-like"/>
    <property type="match status" value="1"/>
</dbReference>
<gene>
    <name evidence="1" type="ORF">CPB84DRAFT_1783311</name>
</gene>
<comment type="caution">
    <text evidence="1">The sequence shown here is derived from an EMBL/GenBank/DDBJ whole genome shotgun (WGS) entry which is preliminary data.</text>
</comment>
<dbReference type="Proteomes" id="UP000724874">
    <property type="component" value="Unassembled WGS sequence"/>
</dbReference>
<proteinExistence type="predicted"/>
<sequence length="751" mass="84488">MATRMHRLAVSIPFTGNNNSNTTKNSTKSIGLKFSLSLPRGSTSATSESNIPSNAEFASPVPHLLRSNFPPSDSEGVLIQDAIDRVSAQNEALLSSTSSNSTKPSPGTLKRLESGLEFVQIHKSILSPLRLVPEEILRDIFSIYSNSFLLAEHPHIVTLSTHGITYPWNPSQVCRSWRSAALSLHHLWGQLIVDTCLWKSRKPSKSFLGLFATLIDRSHDAPLCIYFCTPPNTDVGALRPIIDVLVSHSERWSTVYLITPYSVVNAFQGIKGRLLALSRLYLSFGIEEPIDGAIPDSNDMVVDTFEIAPKLRSMYLSTTSFSGRVLLPYSQFLVFLEGGERANGHAREHILPSSSSTLIDLSFARFPMDDLQKPWPKMDLPQVTHLDMKFENVNEEDDLNDNLQDNFFGNLSLPNIQSLSIANYPKNILPVLSSFILRSSHCMMLQSLSFSTYFLAEHEPGELGAFFELTPYLKRLSVYLPHPTDLMRLVARPESDLPLLPRLEELYIFVYDTLEGYEDVLSNIASSRCEPVEPSDCFPYSSSLSRPTRLKHFRLVFPGAVLCHAGHEMMESWSSSALPRIYSAATTKAFEERLGVLKDWTPLANSLPSIFSYFWSSSHKMGLTKIKKAFQVSQWFSMVESVKIEGAKELYLSDIHHLMYHISSLSSSEVPGDNIYHFRKRARALLDKWSTFLSDDIRNRSGHSKGHRALSMSPGTMPSEAIMSLIYGDKFYPQKYSVSWYDLQVVLQFQD</sequence>
<protein>
    <recommendedName>
        <fullName evidence="3">F-box domain-containing protein</fullName>
    </recommendedName>
</protein>
<name>A0A9P5NMA6_GYMJU</name>
<keyword evidence="2" id="KW-1185">Reference proteome</keyword>
<evidence type="ECO:0000313" key="2">
    <source>
        <dbReference type="Proteomes" id="UP000724874"/>
    </source>
</evidence>
<evidence type="ECO:0008006" key="3">
    <source>
        <dbReference type="Google" id="ProtNLM"/>
    </source>
</evidence>
<reference evidence="1" key="1">
    <citation type="submission" date="2020-11" db="EMBL/GenBank/DDBJ databases">
        <authorList>
            <consortium name="DOE Joint Genome Institute"/>
            <person name="Ahrendt S."/>
            <person name="Riley R."/>
            <person name="Andreopoulos W."/>
            <person name="LaButti K."/>
            <person name="Pangilinan J."/>
            <person name="Ruiz-duenas F.J."/>
            <person name="Barrasa J.M."/>
            <person name="Sanchez-Garcia M."/>
            <person name="Camarero S."/>
            <person name="Miyauchi S."/>
            <person name="Serrano A."/>
            <person name="Linde D."/>
            <person name="Babiker R."/>
            <person name="Drula E."/>
            <person name="Ayuso-Fernandez I."/>
            <person name="Pacheco R."/>
            <person name="Padilla G."/>
            <person name="Ferreira P."/>
            <person name="Barriuso J."/>
            <person name="Kellner H."/>
            <person name="Castanera R."/>
            <person name="Alfaro M."/>
            <person name="Ramirez L."/>
            <person name="Pisabarro A.G."/>
            <person name="Kuo A."/>
            <person name="Tritt A."/>
            <person name="Lipzen A."/>
            <person name="He G."/>
            <person name="Yan M."/>
            <person name="Ng V."/>
            <person name="Cullen D."/>
            <person name="Martin F."/>
            <person name="Rosso M.-N."/>
            <person name="Henrissat B."/>
            <person name="Hibbett D."/>
            <person name="Martinez A.T."/>
            <person name="Grigoriev I.V."/>
        </authorList>
    </citation>
    <scope>NUCLEOTIDE SEQUENCE</scope>
    <source>
        <strain evidence="1">AH 44721</strain>
    </source>
</reference>
<organism evidence="1 2">
    <name type="scientific">Gymnopilus junonius</name>
    <name type="common">Spectacular rustgill mushroom</name>
    <name type="synonym">Gymnopilus spectabilis subsp. junonius</name>
    <dbReference type="NCBI Taxonomy" id="109634"/>
    <lineage>
        <taxon>Eukaryota</taxon>
        <taxon>Fungi</taxon>
        <taxon>Dikarya</taxon>
        <taxon>Basidiomycota</taxon>
        <taxon>Agaricomycotina</taxon>
        <taxon>Agaricomycetes</taxon>
        <taxon>Agaricomycetidae</taxon>
        <taxon>Agaricales</taxon>
        <taxon>Agaricineae</taxon>
        <taxon>Hymenogastraceae</taxon>
        <taxon>Gymnopilus</taxon>
    </lineage>
</organism>
<evidence type="ECO:0000313" key="1">
    <source>
        <dbReference type="EMBL" id="KAF8893158.1"/>
    </source>
</evidence>
<accession>A0A9P5NMA6</accession>
<dbReference type="AlphaFoldDB" id="A0A9P5NMA6"/>
<dbReference type="EMBL" id="JADNYJ010000067">
    <property type="protein sequence ID" value="KAF8893158.1"/>
    <property type="molecule type" value="Genomic_DNA"/>
</dbReference>